<sequence>MDSAAEGQRNPSGTAPEPTAQFTSNQINYPAEMPTSTTSGFVRASSASRDEPNKTIDIMPSESSYAP</sequence>
<proteinExistence type="predicted"/>
<gene>
    <name evidence="2" type="ORF">EI97DRAFT_454042</name>
</gene>
<feature type="compositionally biased region" description="Polar residues" evidence="1">
    <location>
        <begin position="20"/>
        <end position="40"/>
    </location>
</feature>
<protein>
    <submittedName>
        <fullName evidence="2">Uncharacterized protein</fullName>
    </submittedName>
</protein>
<evidence type="ECO:0000313" key="2">
    <source>
        <dbReference type="EMBL" id="KAF2280798.1"/>
    </source>
</evidence>
<dbReference type="Proteomes" id="UP000800097">
    <property type="component" value="Unassembled WGS sequence"/>
</dbReference>
<keyword evidence="3" id="KW-1185">Reference proteome</keyword>
<name>A0A6A6JY81_WESOR</name>
<evidence type="ECO:0000256" key="1">
    <source>
        <dbReference type="SAM" id="MobiDB-lite"/>
    </source>
</evidence>
<dbReference type="EMBL" id="ML986484">
    <property type="protein sequence ID" value="KAF2280798.1"/>
    <property type="molecule type" value="Genomic_DNA"/>
</dbReference>
<evidence type="ECO:0000313" key="3">
    <source>
        <dbReference type="Proteomes" id="UP000800097"/>
    </source>
</evidence>
<dbReference type="RefSeq" id="XP_033658335.1">
    <property type="nucleotide sequence ID" value="XM_033800501.1"/>
</dbReference>
<organism evidence="2 3">
    <name type="scientific">Westerdykella ornata</name>
    <dbReference type="NCBI Taxonomy" id="318751"/>
    <lineage>
        <taxon>Eukaryota</taxon>
        <taxon>Fungi</taxon>
        <taxon>Dikarya</taxon>
        <taxon>Ascomycota</taxon>
        <taxon>Pezizomycotina</taxon>
        <taxon>Dothideomycetes</taxon>
        <taxon>Pleosporomycetidae</taxon>
        <taxon>Pleosporales</taxon>
        <taxon>Sporormiaceae</taxon>
        <taxon>Westerdykella</taxon>
    </lineage>
</organism>
<dbReference type="AlphaFoldDB" id="A0A6A6JY81"/>
<dbReference type="GeneID" id="54553676"/>
<reference evidence="2" key="1">
    <citation type="journal article" date="2020" name="Stud. Mycol.">
        <title>101 Dothideomycetes genomes: a test case for predicting lifestyles and emergence of pathogens.</title>
        <authorList>
            <person name="Haridas S."/>
            <person name="Albert R."/>
            <person name="Binder M."/>
            <person name="Bloem J."/>
            <person name="Labutti K."/>
            <person name="Salamov A."/>
            <person name="Andreopoulos B."/>
            <person name="Baker S."/>
            <person name="Barry K."/>
            <person name="Bills G."/>
            <person name="Bluhm B."/>
            <person name="Cannon C."/>
            <person name="Castanera R."/>
            <person name="Culley D."/>
            <person name="Daum C."/>
            <person name="Ezra D."/>
            <person name="Gonzalez J."/>
            <person name="Henrissat B."/>
            <person name="Kuo A."/>
            <person name="Liang C."/>
            <person name="Lipzen A."/>
            <person name="Lutzoni F."/>
            <person name="Magnuson J."/>
            <person name="Mondo S."/>
            <person name="Nolan M."/>
            <person name="Ohm R."/>
            <person name="Pangilinan J."/>
            <person name="Park H.-J."/>
            <person name="Ramirez L."/>
            <person name="Alfaro M."/>
            <person name="Sun H."/>
            <person name="Tritt A."/>
            <person name="Yoshinaga Y."/>
            <person name="Zwiers L.-H."/>
            <person name="Turgeon B."/>
            <person name="Goodwin S."/>
            <person name="Spatafora J."/>
            <person name="Crous P."/>
            <person name="Grigoriev I."/>
        </authorList>
    </citation>
    <scope>NUCLEOTIDE SEQUENCE</scope>
    <source>
        <strain evidence="2">CBS 379.55</strain>
    </source>
</reference>
<feature type="region of interest" description="Disordered" evidence="1">
    <location>
        <begin position="1"/>
        <end position="67"/>
    </location>
</feature>
<accession>A0A6A6JY81</accession>